<proteinExistence type="predicted"/>
<protein>
    <submittedName>
        <fullName evidence="1">Uncharacterized protein</fullName>
    </submittedName>
</protein>
<sequence length="164" mass="18019">MFPHVIRLRYFSSTAGNRTKTEIFEICFTHFSWRTTAKAPALARSGDVFCTTGKTEIIFNTKTAGGCGVAPFSSLPPLFRRQQTAAAACCATETNEVMDERGQILTTLKMRLIRSGNGYKKARIMRGLMGCSGDDVLVLAPCLPGLRCCLVECARVRRRTDTGV</sequence>
<evidence type="ECO:0000313" key="2">
    <source>
        <dbReference type="Proteomes" id="UP000305762"/>
    </source>
</evidence>
<gene>
    <name evidence="1" type="ORF">FGF59_11495</name>
</gene>
<dbReference type="AlphaFoldDB" id="A0A4P9T438"/>
<evidence type="ECO:0000313" key="1">
    <source>
        <dbReference type="EMBL" id="QCV99090.1"/>
    </source>
</evidence>
<dbReference type="Proteomes" id="UP000305762">
    <property type="component" value="Chromosome"/>
</dbReference>
<dbReference type="EMBL" id="CP040651">
    <property type="protein sequence ID" value="QCV99090.1"/>
    <property type="molecule type" value="Genomic_DNA"/>
</dbReference>
<organism evidence="1 2">
    <name type="scientific">Salmonella enterica subsp. enterica serovar 1,4,[5],12:i:-</name>
    <dbReference type="NCBI Taxonomy" id="2583588"/>
    <lineage>
        <taxon>Bacteria</taxon>
        <taxon>Pseudomonadati</taxon>
        <taxon>Pseudomonadota</taxon>
        <taxon>Gammaproteobacteria</taxon>
        <taxon>Enterobacterales</taxon>
        <taxon>Enterobacteriaceae</taxon>
        <taxon>Salmonella</taxon>
    </lineage>
</organism>
<reference evidence="1 2" key="1">
    <citation type="submission" date="2019-05" db="EMBL/GenBank/DDBJ databases">
        <title>Complete genome sequences of Canadian Typhimurium and I 1,4,[5],12:i:-.</title>
        <authorList>
            <person name="Schonfeld J."/>
            <person name="Clark C."/>
            <person name="Johnson R."/>
            <person name="Labbe G."/>
            <person name="Liu K."/>
            <person name="Robertson J."/>
            <person name="Nash J.H.E."/>
        </authorList>
    </citation>
    <scope>NUCLEOTIDE SEQUENCE [LARGE SCALE GENOMIC DNA]</scope>
    <source>
        <strain evidence="1 2">SA20070548</strain>
    </source>
</reference>
<name>A0A4P9T438_SALET</name>
<accession>A0A4P9T438</accession>